<comment type="subcellular location">
    <subcellularLocation>
        <location evidence="1">Cell membrane</location>
    </subcellularLocation>
    <subcellularLocation>
        <location evidence="2">Secreted</location>
    </subcellularLocation>
</comment>
<keyword evidence="10" id="KW-0472">Membrane</keyword>
<dbReference type="SUPFAM" id="SSF53474">
    <property type="entry name" value="alpha/beta-Hydrolases"/>
    <property type="match status" value="1"/>
</dbReference>
<keyword evidence="8" id="KW-0442">Lipid degradation</keyword>
<dbReference type="InterPro" id="IPR000734">
    <property type="entry name" value="TAG_lipase"/>
</dbReference>
<dbReference type="Gene3D" id="3.40.50.1820">
    <property type="entry name" value="alpha/beta hydrolase"/>
    <property type="match status" value="1"/>
</dbReference>
<evidence type="ECO:0000256" key="1">
    <source>
        <dbReference type="ARBA" id="ARBA00004236"/>
    </source>
</evidence>
<keyword evidence="6" id="KW-0732">Signal</keyword>
<evidence type="ECO:0000256" key="16">
    <source>
        <dbReference type="SAM" id="MobiDB-lite"/>
    </source>
</evidence>
<dbReference type="GO" id="GO:0005615">
    <property type="term" value="C:extracellular space"/>
    <property type="evidence" value="ECO:0007669"/>
    <property type="project" value="UniProtKB-ARBA"/>
</dbReference>
<comment type="caution">
    <text evidence="18">The sequence shown here is derived from an EMBL/GenBank/DDBJ whole genome shotgun (WGS) entry which is preliminary data.</text>
</comment>
<dbReference type="FunFam" id="3.40.50.1820:FF:000063">
    <property type="entry name" value="Lipase member H"/>
    <property type="match status" value="1"/>
</dbReference>
<dbReference type="InterPro" id="IPR013818">
    <property type="entry name" value="Lipase"/>
</dbReference>
<evidence type="ECO:0000256" key="12">
    <source>
        <dbReference type="ARBA" id="ARBA00023180"/>
    </source>
</evidence>
<comment type="similarity">
    <text evidence="3 15">Belongs to the AB hydrolase superfamily. Lipase family.</text>
</comment>
<evidence type="ECO:0000259" key="17">
    <source>
        <dbReference type="Pfam" id="PF00151"/>
    </source>
</evidence>
<keyword evidence="19" id="KW-1185">Reference proteome</keyword>
<feature type="domain" description="Lipase" evidence="17">
    <location>
        <begin position="210"/>
        <end position="503"/>
    </location>
</feature>
<keyword evidence="4" id="KW-1003">Cell membrane</keyword>
<evidence type="ECO:0000256" key="11">
    <source>
        <dbReference type="ARBA" id="ARBA00023157"/>
    </source>
</evidence>
<dbReference type="GO" id="GO:0016042">
    <property type="term" value="P:lipid catabolic process"/>
    <property type="evidence" value="ECO:0007669"/>
    <property type="project" value="UniProtKB-KW"/>
</dbReference>
<evidence type="ECO:0000256" key="3">
    <source>
        <dbReference type="ARBA" id="ARBA00010701"/>
    </source>
</evidence>
<reference evidence="18" key="1">
    <citation type="submission" date="2023-06" db="EMBL/GenBank/DDBJ databases">
        <title>Reference genome for the Northern bat (Eptesicus nilssonii), a most northern bat species.</title>
        <authorList>
            <person name="Laine V.N."/>
            <person name="Pulliainen A.T."/>
            <person name="Lilley T.M."/>
        </authorList>
    </citation>
    <scope>NUCLEOTIDE SEQUENCE</scope>
    <source>
        <strain evidence="18">BLF_Eptnil</strain>
        <tissue evidence="18">Kidney</tissue>
    </source>
</reference>
<evidence type="ECO:0000256" key="10">
    <source>
        <dbReference type="ARBA" id="ARBA00023136"/>
    </source>
</evidence>
<evidence type="ECO:0000256" key="6">
    <source>
        <dbReference type="ARBA" id="ARBA00022729"/>
    </source>
</evidence>
<evidence type="ECO:0000256" key="13">
    <source>
        <dbReference type="ARBA" id="ARBA00048637"/>
    </source>
</evidence>
<keyword evidence="9" id="KW-0443">Lipid metabolism</keyword>
<dbReference type="InterPro" id="IPR033906">
    <property type="entry name" value="Lipase_N"/>
</dbReference>
<keyword evidence="11" id="KW-1015">Disulfide bond</keyword>
<evidence type="ECO:0000313" key="18">
    <source>
        <dbReference type="EMBL" id="KAK1343743.1"/>
    </source>
</evidence>
<sequence length="699" mass="75028">MRRAARFGRLTAPPGQGVGARLERRAGAGPGCEATPPALRDQSPAPAPARDWLELGGGGRPEAQANLRWWLPSRPGPPEAQVTRASRGLRCRQWQQQSAGCPAQRGWPRPAQPGHCCCGAGALSALKASDCSPPCPNGSAPGPPPSSRIWAGLLPCATCAPPLTGAMGMESNTISVLNLNEFFFPENKRPCLKFSELTIKDSFRDLFNPKMEMVLIMYTRNNLNCAEPLLEQDNSLNVNFNTSKKTVWLIHGYRPLGSIPSWLQNFLRILLNQHDVNIVVVDWNRGATTFIYNRAVKNTRKVAVSLSECIQKLLKHGASLDNFHFIGMSLGAHISGFVGKIFQGQLGRITGLDPAGPKFSGKPSNGRLHYTDAKFVDVIHSDTDGLGIKEPLGHIDFYPNGGKKQPGCPKSIFAGMKFIKCDHQRAVHLFMAALETNCNFISFPCHSYKDYKTGSCVDCDNFKKKSCPRLGYQAELWKDVLEERMKTSLRTTVFLDTTGINPFCSPLHEIRARGSALTAPASPHSPGFIRKNHQYLNRSLGARVPPSPTPGAAAGRGWGRLPAGHPGLPLGGVSGMGAWAPPSWTPPGLPGSQRQPSLGLGDSGGAERTGRHHLVAMGAAICRGVMPQLPGQTRAPLSRGGGTWPPPTGLSPVITRPFHALPLTQPPPSPVMSGAPGAVPARITELCGLCGTKGPGIQC</sequence>
<comment type="function">
    <text evidence="14">Hydrolyzes specifically phosphatidic acid (PA) to produce 2-acyl lysophosphatidic acid (LPA; a potent bioactive lipid mediator) and fatty acid. Does not hydrolyze other phospholipids, like phosphatidylserine (PS), phosphatidylcholine (PC) and phosphatidylethanolamine (PE) or triacylglycerol (TG).</text>
</comment>
<evidence type="ECO:0000256" key="7">
    <source>
        <dbReference type="ARBA" id="ARBA00022801"/>
    </source>
</evidence>
<evidence type="ECO:0000256" key="15">
    <source>
        <dbReference type="RuleBase" id="RU004262"/>
    </source>
</evidence>
<keyword evidence="5" id="KW-0964">Secreted</keyword>
<evidence type="ECO:0000256" key="14">
    <source>
        <dbReference type="ARBA" id="ARBA00049600"/>
    </source>
</evidence>
<proteinExistence type="inferred from homology"/>
<dbReference type="GO" id="GO:0004620">
    <property type="term" value="F:phospholipase activity"/>
    <property type="evidence" value="ECO:0007669"/>
    <property type="project" value="TreeGrafter"/>
</dbReference>
<comment type="catalytic activity">
    <reaction evidence="13">
        <text>1-hexadecanoyl-2-(9Z-octadecenoyl)-sn-glycero-3-phosphate + H2O = 2-(9Z-octadecenoyl)-sn-glycero-3-phosphate + hexadecanoate + H(+)</text>
        <dbReference type="Rhea" id="RHEA:40943"/>
        <dbReference type="ChEBI" id="CHEBI:7896"/>
        <dbReference type="ChEBI" id="CHEBI:15377"/>
        <dbReference type="ChEBI" id="CHEBI:15378"/>
        <dbReference type="ChEBI" id="CHEBI:64839"/>
        <dbReference type="ChEBI" id="CHEBI:77593"/>
    </reaction>
    <physiologicalReaction direction="left-to-right" evidence="13">
        <dbReference type="Rhea" id="RHEA:40944"/>
    </physiologicalReaction>
</comment>
<dbReference type="Pfam" id="PF00151">
    <property type="entry name" value="Lipase"/>
    <property type="match status" value="1"/>
</dbReference>
<dbReference type="GO" id="GO:0008201">
    <property type="term" value="F:heparin binding"/>
    <property type="evidence" value="ECO:0007669"/>
    <property type="project" value="UniProtKB-ARBA"/>
</dbReference>
<dbReference type="EMBL" id="JAULJE010000004">
    <property type="protein sequence ID" value="KAK1343743.1"/>
    <property type="molecule type" value="Genomic_DNA"/>
</dbReference>
<accession>A0AA40I626</accession>
<evidence type="ECO:0000313" key="19">
    <source>
        <dbReference type="Proteomes" id="UP001177744"/>
    </source>
</evidence>
<evidence type="ECO:0000256" key="5">
    <source>
        <dbReference type="ARBA" id="ARBA00022525"/>
    </source>
</evidence>
<protein>
    <recommendedName>
        <fullName evidence="17">Lipase domain-containing protein</fullName>
    </recommendedName>
</protein>
<gene>
    <name evidence="18" type="ORF">QTO34_014296</name>
</gene>
<dbReference type="PANTHER" id="PTHR11610:SF103">
    <property type="entry name" value="LIPASE MEMBER I"/>
    <property type="match status" value="1"/>
</dbReference>
<evidence type="ECO:0000256" key="9">
    <source>
        <dbReference type="ARBA" id="ARBA00023098"/>
    </source>
</evidence>
<dbReference type="CDD" id="cd00707">
    <property type="entry name" value="Pancreat_lipase_like"/>
    <property type="match status" value="1"/>
</dbReference>
<keyword evidence="12" id="KW-0325">Glycoprotein</keyword>
<dbReference type="AlphaFoldDB" id="A0AA40I626"/>
<dbReference type="Proteomes" id="UP001177744">
    <property type="component" value="Unassembled WGS sequence"/>
</dbReference>
<name>A0AA40I626_CNENI</name>
<dbReference type="PRINTS" id="PR00821">
    <property type="entry name" value="TAGLIPASE"/>
</dbReference>
<evidence type="ECO:0000256" key="4">
    <source>
        <dbReference type="ARBA" id="ARBA00022475"/>
    </source>
</evidence>
<organism evidence="18 19">
    <name type="scientific">Cnephaeus nilssonii</name>
    <name type="common">Northern bat</name>
    <name type="synonym">Eptesicus nilssonii</name>
    <dbReference type="NCBI Taxonomy" id="3371016"/>
    <lineage>
        <taxon>Eukaryota</taxon>
        <taxon>Metazoa</taxon>
        <taxon>Chordata</taxon>
        <taxon>Craniata</taxon>
        <taxon>Vertebrata</taxon>
        <taxon>Euteleostomi</taxon>
        <taxon>Mammalia</taxon>
        <taxon>Eutheria</taxon>
        <taxon>Laurasiatheria</taxon>
        <taxon>Chiroptera</taxon>
        <taxon>Yangochiroptera</taxon>
        <taxon>Vespertilionidae</taxon>
        <taxon>Cnephaeus</taxon>
    </lineage>
</organism>
<feature type="region of interest" description="Disordered" evidence="16">
    <location>
        <begin position="1"/>
        <end position="59"/>
    </location>
</feature>
<feature type="region of interest" description="Disordered" evidence="16">
    <location>
        <begin position="580"/>
        <end position="606"/>
    </location>
</feature>
<dbReference type="GO" id="GO:0005886">
    <property type="term" value="C:plasma membrane"/>
    <property type="evidence" value="ECO:0007669"/>
    <property type="project" value="UniProtKB-SubCell"/>
</dbReference>
<evidence type="ECO:0000256" key="8">
    <source>
        <dbReference type="ARBA" id="ARBA00022963"/>
    </source>
</evidence>
<dbReference type="InterPro" id="IPR029058">
    <property type="entry name" value="AB_hydrolase_fold"/>
</dbReference>
<evidence type="ECO:0000256" key="2">
    <source>
        <dbReference type="ARBA" id="ARBA00004613"/>
    </source>
</evidence>
<keyword evidence="7" id="KW-0378">Hydrolase</keyword>
<dbReference type="PANTHER" id="PTHR11610">
    <property type="entry name" value="LIPASE"/>
    <property type="match status" value="1"/>
</dbReference>
<dbReference type="GO" id="GO:0006654">
    <property type="term" value="P:phosphatidic acid biosynthetic process"/>
    <property type="evidence" value="ECO:0007669"/>
    <property type="project" value="UniProtKB-ARBA"/>
</dbReference>